<evidence type="ECO:0000256" key="3">
    <source>
        <dbReference type="ARBA" id="ARBA00022475"/>
    </source>
</evidence>
<dbReference type="NCBIfam" id="TIGR01144">
    <property type="entry name" value="ATP_synt_b"/>
    <property type="match status" value="1"/>
</dbReference>
<dbReference type="CDD" id="cd06503">
    <property type="entry name" value="ATP-synt_Fo_b"/>
    <property type="match status" value="1"/>
</dbReference>
<sequence length="251" mass="26431">MFTVDSSLLLRCGLSPVASALLSVRGFVMTLALCGFVLCGSGVSMADEAVADSAAEVDHDHDHAGEDSHGDDLHGGDHSGHGDEAAVPPLLQFDFGSAICNLAIFLGVFAILSKFVWPVILDGLKAREQKIHGDLVAAEKANADAKALLDDYQSQLAEASTKVQTMLADARKDAETNGQKIVEEAKAEAQRQTERAVADIETAKKVALADLAGQTSDMAMAVAGQVVGRELQAGDHAELIRQSLQRLPSDN</sequence>
<keyword evidence="9 15" id="KW-0472">Membrane</keyword>
<dbReference type="Pfam" id="PF00430">
    <property type="entry name" value="ATP-synt_B"/>
    <property type="match status" value="1"/>
</dbReference>
<keyword evidence="3 15" id="KW-1003">Cell membrane</keyword>
<feature type="transmembrane region" description="Helical" evidence="15">
    <location>
        <begin position="12"/>
        <end position="38"/>
    </location>
</feature>
<comment type="function">
    <text evidence="11 15">F(1)F(0) ATP synthase produces ATP from ADP in the presence of a proton or sodium gradient. F-type ATPases consist of two structural domains, F(1) containing the extramembraneous catalytic core and F(0) containing the membrane proton channel, linked together by a central stalk and a peripheral stalk. During catalysis, ATP synthesis in the catalytic domain of F(1) is coupled via a rotary mechanism of the central stalk subunits to proton translocation.</text>
</comment>
<evidence type="ECO:0000256" key="17">
    <source>
        <dbReference type="SAM" id="MobiDB-lite"/>
    </source>
</evidence>
<dbReference type="InterPro" id="IPR050059">
    <property type="entry name" value="ATP_synthase_B_chain"/>
</dbReference>
<keyword evidence="6 15" id="KW-0375">Hydrogen ion transport</keyword>
<dbReference type="GO" id="GO:0012505">
    <property type="term" value="C:endomembrane system"/>
    <property type="evidence" value="ECO:0007669"/>
    <property type="project" value="UniProtKB-SubCell"/>
</dbReference>
<comment type="subcellular location">
    <subcellularLocation>
        <location evidence="15">Cell membrane</location>
        <topology evidence="15">Single-pass membrane protein</topology>
    </subcellularLocation>
    <subcellularLocation>
        <location evidence="14">Endomembrane system</location>
        <topology evidence="14">Single-pass membrane protein</topology>
    </subcellularLocation>
</comment>
<organism evidence="18 19">
    <name type="scientific">Rubripirellula obstinata</name>
    <dbReference type="NCBI Taxonomy" id="406547"/>
    <lineage>
        <taxon>Bacteria</taxon>
        <taxon>Pseudomonadati</taxon>
        <taxon>Planctomycetota</taxon>
        <taxon>Planctomycetia</taxon>
        <taxon>Pirellulales</taxon>
        <taxon>Pirellulaceae</taxon>
        <taxon>Rubripirellula</taxon>
    </lineage>
</organism>
<evidence type="ECO:0000256" key="10">
    <source>
        <dbReference type="ARBA" id="ARBA00023310"/>
    </source>
</evidence>
<feature type="region of interest" description="Disordered" evidence="17">
    <location>
        <begin position="55"/>
        <end position="81"/>
    </location>
</feature>
<dbReference type="GO" id="GO:0046961">
    <property type="term" value="F:proton-transporting ATPase activity, rotational mechanism"/>
    <property type="evidence" value="ECO:0007669"/>
    <property type="project" value="TreeGrafter"/>
</dbReference>
<dbReference type="InterPro" id="IPR002146">
    <property type="entry name" value="ATP_synth_b/b'su_bac/chlpt"/>
</dbReference>
<evidence type="ECO:0000313" key="19">
    <source>
        <dbReference type="Proteomes" id="UP000322699"/>
    </source>
</evidence>
<evidence type="ECO:0000256" key="11">
    <source>
        <dbReference type="ARBA" id="ARBA00025198"/>
    </source>
</evidence>
<keyword evidence="4 15" id="KW-0138">CF(0)</keyword>
<keyword evidence="2 15" id="KW-0813">Transport</keyword>
<dbReference type="PANTHER" id="PTHR33445">
    <property type="entry name" value="ATP SYNTHASE SUBUNIT B', CHLOROPLASTIC"/>
    <property type="match status" value="1"/>
</dbReference>
<evidence type="ECO:0000256" key="13">
    <source>
        <dbReference type="ARBA" id="ARBA00026054"/>
    </source>
</evidence>
<evidence type="ECO:0000313" key="18">
    <source>
        <dbReference type="EMBL" id="KAA1259571.1"/>
    </source>
</evidence>
<proteinExistence type="inferred from homology"/>
<evidence type="ECO:0000256" key="1">
    <source>
        <dbReference type="ARBA" id="ARBA00005513"/>
    </source>
</evidence>
<feature type="coiled-coil region" evidence="16">
    <location>
        <begin position="135"/>
        <end position="206"/>
    </location>
</feature>
<evidence type="ECO:0000256" key="8">
    <source>
        <dbReference type="ARBA" id="ARBA00023065"/>
    </source>
</evidence>
<feature type="transmembrane region" description="Helical" evidence="15">
    <location>
        <begin position="95"/>
        <end position="117"/>
    </location>
</feature>
<dbReference type="EMBL" id="VRLW01000001">
    <property type="protein sequence ID" value="KAA1259571.1"/>
    <property type="molecule type" value="Genomic_DNA"/>
</dbReference>
<gene>
    <name evidence="15 18" type="primary">atpF</name>
    <name evidence="18" type="ORF">LF1_21050</name>
</gene>
<dbReference type="InterPro" id="IPR005864">
    <property type="entry name" value="ATP_synth_F0_bsu_bac"/>
</dbReference>
<evidence type="ECO:0000256" key="2">
    <source>
        <dbReference type="ARBA" id="ARBA00022448"/>
    </source>
</evidence>
<comment type="caution">
    <text evidence="18">The sequence shown here is derived from an EMBL/GenBank/DDBJ whole genome shotgun (WGS) entry which is preliminary data.</text>
</comment>
<evidence type="ECO:0000256" key="7">
    <source>
        <dbReference type="ARBA" id="ARBA00022989"/>
    </source>
</evidence>
<keyword evidence="7 15" id="KW-1133">Transmembrane helix</keyword>
<dbReference type="GO" id="GO:0046933">
    <property type="term" value="F:proton-transporting ATP synthase activity, rotational mechanism"/>
    <property type="evidence" value="ECO:0007669"/>
    <property type="project" value="UniProtKB-UniRule"/>
</dbReference>
<dbReference type="GO" id="GO:0045259">
    <property type="term" value="C:proton-transporting ATP synthase complex"/>
    <property type="evidence" value="ECO:0007669"/>
    <property type="project" value="UniProtKB-KW"/>
</dbReference>
<comment type="caution">
    <text evidence="15">Lacks conserved residue(s) required for the propagation of feature annotation.</text>
</comment>
<dbReference type="SUPFAM" id="SSF81573">
    <property type="entry name" value="F1F0 ATP synthase subunit B, membrane domain"/>
    <property type="match status" value="1"/>
</dbReference>
<evidence type="ECO:0000256" key="16">
    <source>
        <dbReference type="SAM" id="Coils"/>
    </source>
</evidence>
<dbReference type="Proteomes" id="UP000322699">
    <property type="component" value="Unassembled WGS sequence"/>
</dbReference>
<name>A0A5B1CH78_9BACT</name>
<evidence type="ECO:0000256" key="9">
    <source>
        <dbReference type="ARBA" id="ARBA00023136"/>
    </source>
</evidence>
<keyword evidence="16" id="KW-0175">Coiled coil</keyword>
<dbReference type="PANTHER" id="PTHR33445:SF1">
    <property type="entry name" value="ATP SYNTHASE SUBUNIT B"/>
    <property type="match status" value="1"/>
</dbReference>
<evidence type="ECO:0000256" key="5">
    <source>
        <dbReference type="ARBA" id="ARBA00022692"/>
    </source>
</evidence>
<feature type="compositionally biased region" description="Basic and acidic residues" evidence="17">
    <location>
        <begin position="56"/>
        <end position="81"/>
    </location>
</feature>
<dbReference type="GO" id="GO:0005886">
    <property type="term" value="C:plasma membrane"/>
    <property type="evidence" value="ECO:0007669"/>
    <property type="project" value="UniProtKB-SubCell"/>
</dbReference>
<comment type="subunit">
    <text evidence="15">F-type ATPases have 2 components, F(1) - the catalytic core - and F(0) - the membrane proton channel. F(1) has five subunits: alpha(3), beta(3), gamma(1), delta(1), epsilon(1). F(0) has three main subunits: a(1), b(2) and c(10-14). The alpha and beta chains form an alternating ring which encloses part of the gamma chain. F(1) is attached to F(0) by a central stalk formed by the gamma and epsilon chains, while a peripheral stalk is formed by the delta and b chains.</text>
</comment>
<dbReference type="HAMAP" id="MF_01398">
    <property type="entry name" value="ATP_synth_b_bprime"/>
    <property type="match status" value="1"/>
</dbReference>
<dbReference type="AlphaFoldDB" id="A0A5B1CH78"/>
<keyword evidence="8 15" id="KW-0406">Ion transport</keyword>
<comment type="similarity">
    <text evidence="1 15">Belongs to the ATPase B chain family.</text>
</comment>
<evidence type="ECO:0000256" key="12">
    <source>
        <dbReference type="ARBA" id="ARBA00025614"/>
    </source>
</evidence>
<dbReference type="InterPro" id="IPR028987">
    <property type="entry name" value="ATP_synth_B-like_membr_sf"/>
</dbReference>
<evidence type="ECO:0000256" key="4">
    <source>
        <dbReference type="ARBA" id="ARBA00022547"/>
    </source>
</evidence>
<dbReference type="RefSeq" id="WP_235033254.1">
    <property type="nucleotide sequence ID" value="NZ_LWSK01000126.1"/>
</dbReference>
<keyword evidence="5 15" id="KW-0812">Transmembrane</keyword>
<keyword evidence="10 15" id="KW-0066">ATP synthesis</keyword>
<comment type="function">
    <text evidence="12">Component of the F(0) channel, it forms part of the peripheral stalk, linking F(1) to F(0). The b'-subunit is a diverged and duplicated form of b found in plants and photosynthetic bacteria.</text>
</comment>
<protein>
    <recommendedName>
        <fullName evidence="15">ATP synthase subunit b</fullName>
    </recommendedName>
    <alternativeName>
        <fullName evidence="15">ATP synthase F(0) sector subunit b</fullName>
    </alternativeName>
    <alternativeName>
        <fullName evidence="15">ATPase subunit I</fullName>
    </alternativeName>
    <alternativeName>
        <fullName evidence="15">F-type ATPase subunit b</fullName>
        <shortName evidence="15">F-ATPase subunit b</shortName>
    </alternativeName>
</protein>
<keyword evidence="19" id="KW-1185">Reference proteome</keyword>
<evidence type="ECO:0000256" key="6">
    <source>
        <dbReference type="ARBA" id="ARBA00022781"/>
    </source>
</evidence>
<evidence type="ECO:0000256" key="14">
    <source>
        <dbReference type="ARBA" id="ARBA00037847"/>
    </source>
</evidence>
<accession>A0A5B1CH78</accession>
<evidence type="ECO:0000256" key="15">
    <source>
        <dbReference type="HAMAP-Rule" id="MF_01398"/>
    </source>
</evidence>
<comment type="subunit">
    <text evidence="13">F-type ATPases have 2 components, F(1) - the catalytic core - and F(0) - the membrane proton channel. F(1) has five subunits: alpha(3), beta(3), gamma(1), delta(1), epsilon(1). F(0) has four main subunits: a(1), b(2) and c(10-14). The alpha and beta chains form an alternating ring which encloses part of the gamma chain. F(1) is attached to F(0) by a central stalk formed by the gamma and epsilon chains, while a peripheral stalk is formed by the delta and b chains.</text>
</comment>
<reference evidence="18 19" key="1">
    <citation type="submission" date="2019-08" db="EMBL/GenBank/DDBJ databases">
        <title>Deep-cultivation of Planctomycetes and their phenomic and genomic characterization uncovers novel biology.</title>
        <authorList>
            <person name="Wiegand S."/>
            <person name="Jogler M."/>
            <person name="Boedeker C."/>
            <person name="Pinto D."/>
            <person name="Vollmers J."/>
            <person name="Rivas-Marin E."/>
            <person name="Kohn T."/>
            <person name="Peeters S.H."/>
            <person name="Heuer A."/>
            <person name="Rast P."/>
            <person name="Oberbeckmann S."/>
            <person name="Bunk B."/>
            <person name="Jeske O."/>
            <person name="Meyerdierks A."/>
            <person name="Storesund J.E."/>
            <person name="Kallscheuer N."/>
            <person name="Luecker S."/>
            <person name="Lage O.M."/>
            <person name="Pohl T."/>
            <person name="Merkel B.J."/>
            <person name="Hornburger P."/>
            <person name="Mueller R.-W."/>
            <person name="Bruemmer F."/>
            <person name="Labrenz M."/>
            <person name="Spormann A.M."/>
            <person name="Op Den Camp H."/>
            <person name="Overmann J."/>
            <person name="Amann R."/>
            <person name="Jetten M.S.M."/>
            <person name="Mascher T."/>
            <person name="Medema M.H."/>
            <person name="Devos D.P."/>
            <person name="Kaster A.-K."/>
            <person name="Ovreas L."/>
            <person name="Rohde M."/>
            <person name="Galperin M.Y."/>
            <person name="Jogler C."/>
        </authorList>
    </citation>
    <scope>NUCLEOTIDE SEQUENCE [LARGE SCALE GENOMIC DNA]</scope>
    <source>
        <strain evidence="18 19">LF1</strain>
    </source>
</reference>